<name>A0A7M7KS92_VARDE</name>
<evidence type="ECO:0000313" key="1">
    <source>
        <dbReference type="EnsemblMetazoa" id="XP_022669948"/>
    </source>
</evidence>
<proteinExistence type="predicted"/>
<keyword evidence="2" id="KW-1185">Reference proteome</keyword>
<dbReference type="GeneID" id="111253940"/>
<dbReference type="InParanoid" id="A0A7M7KS92"/>
<dbReference type="EnsemblMetazoa" id="XM_022814214">
    <property type="protein sequence ID" value="XP_022669949"/>
    <property type="gene ID" value="LOC111253940"/>
</dbReference>
<dbReference type="AlphaFoldDB" id="A0A7M7KS92"/>
<dbReference type="KEGG" id="vde:111253940"/>
<evidence type="ECO:0000313" key="2">
    <source>
        <dbReference type="Proteomes" id="UP000594260"/>
    </source>
</evidence>
<dbReference type="RefSeq" id="XP_022669949.1">
    <property type="nucleotide sequence ID" value="XM_022814214.1"/>
</dbReference>
<dbReference type="OrthoDB" id="10410681at2759"/>
<reference evidence="1" key="1">
    <citation type="submission" date="2021-01" db="UniProtKB">
        <authorList>
            <consortium name="EnsemblMetazoa"/>
        </authorList>
    </citation>
    <scope>IDENTIFICATION</scope>
</reference>
<dbReference type="RefSeq" id="XP_022669948.1">
    <property type="nucleotide sequence ID" value="XM_022814213.1"/>
</dbReference>
<dbReference type="EnsemblMetazoa" id="XM_022814213">
    <property type="protein sequence ID" value="XP_022669948"/>
    <property type="gene ID" value="LOC111253940"/>
</dbReference>
<dbReference type="Proteomes" id="UP000594260">
    <property type="component" value="Unplaced"/>
</dbReference>
<organism evidence="1 2">
    <name type="scientific">Varroa destructor</name>
    <name type="common">Honeybee mite</name>
    <dbReference type="NCBI Taxonomy" id="109461"/>
    <lineage>
        <taxon>Eukaryota</taxon>
        <taxon>Metazoa</taxon>
        <taxon>Ecdysozoa</taxon>
        <taxon>Arthropoda</taxon>
        <taxon>Chelicerata</taxon>
        <taxon>Arachnida</taxon>
        <taxon>Acari</taxon>
        <taxon>Parasitiformes</taxon>
        <taxon>Mesostigmata</taxon>
        <taxon>Gamasina</taxon>
        <taxon>Dermanyssoidea</taxon>
        <taxon>Varroidae</taxon>
        <taxon>Varroa</taxon>
    </lineage>
</organism>
<sequence>MEKGSCQQNSPSTTEFEESPNKFAVADKAFCRFLLTLYRERPRWKSLQNELAPLWAPLCDYEQMYTEVTAENAEKVFGTPGVLNEDALRNLKRKLDIARHNEINKPKTIITEMKSVLNSVRNARVQLSYDLAGIDLAALDTEDNEKGKPSSHLRSSYVKIIKDCDDVIECLWQDLSEVDSILNSFENHFRWHGAVMSSRHLDHIKENFSERSAQLLCPLRCYMEFQGIKLDKIKAKSSMLASSDSCQTPKSSRQLK</sequence>
<protein>
    <submittedName>
        <fullName evidence="1">Uncharacterized protein</fullName>
    </submittedName>
</protein>
<accession>A0A7M7KS92</accession>